<sequence>MNGQIMELWFKGEIGSRLLLCTGSKPHKKKSCKLVHGLPLHIIRRKGMGFEALENKLFLLGGCGWSEDATNKVYSYNASSNSWIEVASLSTAR</sequence>
<accession>A0A2Z6NMP4</accession>
<organism evidence="1 2">
    <name type="scientific">Trifolium subterraneum</name>
    <name type="common">Subterranean clover</name>
    <dbReference type="NCBI Taxonomy" id="3900"/>
    <lineage>
        <taxon>Eukaryota</taxon>
        <taxon>Viridiplantae</taxon>
        <taxon>Streptophyta</taxon>
        <taxon>Embryophyta</taxon>
        <taxon>Tracheophyta</taxon>
        <taxon>Spermatophyta</taxon>
        <taxon>Magnoliopsida</taxon>
        <taxon>eudicotyledons</taxon>
        <taxon>Gunneridae</taxon>
        <taxon>Pentapetalae</taxon>
        <taxon>rosids</taxon>
        <taxon>fabids</taxon>
        <taxon>Fabales</taxon>
        <taxon>Fabaceae</taxon>
        <taxon>Papilionoideae</taxon>
        <taxon>50 kb inversion clade</taxon>
        <taxon>NPAAA clade</taxon>
        <taxon>Hologalegina</taxon>
        <taxon>IRL clade</taxon>
        <taxon>Trifolieae</taxon>
        <taxon>Trifolium</taxon>
    </lineage>
</organism>
<evidence type="ECO:0000313" key="2">
    <source>
        <dbReference type="Proteomes" id="UP000242715"/>
    </source>
</evidence>
<dbReference type="Pfam" id="PF01344">
    <property type="entry name" value="Kelch_1"/>
    <property type="match status" value="1"/>
</dbReference>
<dbReference type="EMBL" id="DF973691">
    <property type="protein sequence ID" value="GAU37842.1"/>
    <property type="molecule type" value="Genomic_DNA"/>
</dbReference>
<keyword evidence="2" id="KW-1185">Reference proteome</keyword>
<dbReference type="Proteomes" id="UP000242715">
    <property type="component" value="Unassembled WGS sequence"/>
</dbReference>
<dbReference type="InterPro" id="IPR006652">
    <property type="entry name" value="Kelch_1"/>
</dbReference>
<gene>
    <name evidence="1" type="ORF">TSUD_57020</name>
</gene>
<evidence type="ECO:0000313" key="1">
    <source>
        <dbReference type="EMBL" id="GAU37842.1"/>
    </source>
</evidence>
<dbReference type="OrthoDB" id="68328at2759"/>
<dbReference type="InterPro" id="IPR015915">
    <property type="entry name" value="Kelch-typ_b-propeller"/>
</dbReference>
<dbReference type="AlphaFoldDB" id="A0A2Z6NMP4"/>
<proteinExistence type="predicted"/>
<dbReference type="Gene3D" id="2.120.10.80">
    <property type="entry name" value="Kelch-type beta propeller"/>
    <property type="match status" value="1"/>
</dbReference>
<protein>
    <recommendedName>
        <fullName evidence="3">F-box/kelch-repeat protein</fullName>
    </recommendedName>
</protein>
<dbReference type="SUPFAM" id="SSF117281">
    <property type="entry name" value="Kelch motif"/>
    <property type="match status" value="1"/>
</dbReference>
<name>A0A2Z6NMP4_TRISU</name>
<reference evidence="2" key="1">
    <citation type="journal article" date="2017" name="Front. Plant Sci.">
        <title>Climate Clever Clovers: New Paradigm to Reduce the Environmental Footprint of Ruminants by Breeding Low Methanogenic Forages Utilizing Haplotype Variation.</title>
        <authorList>
            <person name="Kaur P."/>
            <person name="Appels R."/>
            <person name="Bayer P.E."/>
            <person name="Keeble-Gagnere G."/>
            <person name="Wang J."/>
            <person name="Hirakawa H."/>
            <person name="Shirasawa K."/>
            <person name="Vercoe P."/>
            <person name="Stefanova K."/>
            <person name="Durmic Z."/>
            <person name="Nichols P."/>
            <person name="Revell C."/>
            <person name="Isobe S.N."/>
            <person name="Edwards D."/>
            <person name="Erskine W."/>
        </authorList>
    </citation>
    <scope>NUCLEOTIDE SEQUENCE [LARGE SCALE GENOMIC DNA]</scope>
    <source>
        <strain evidence="2">cv. Daliak</strain>
    </source>
</reference>
<evidence type="ECO:0008006" key="3">
    <source>
        <dbReference type="Google" id="ProtNLM"/>
    </source>
</evidence>